<reference evidence="4" key="1">
    <citation type="submission" date="2025-08" db="UniProtKB">
        <authorList>
            <consortium name="RefSeq"/>
        </authorList>
    </citation>
    <scope>IDENTIFICATION</scope>
</reference>
<protein>
    <submittedName>
        <fullName evidence="4">Protein SOGA3-like</fullName>
    </submittedName>
</protein>
<organism evidence="3 4">
    <name type="scientific">Priapulus caudatus</name>
    <name type="common">Priapulid worm</name>
    <dbReference type="NCBI Taxonomy" id="37621"/>
    <lineage>
        <taxon>Eukaryota</taxon>
        <taxon>Metazoa</taxon>
        <taxon>Ecdysozoa</taxon>
        <taxon>Scalidophora</taxon>
        <taxon>Priapulida</taxon>
        <taxon>Priapulimorpha</taxon>
        <taxon>Priapulimorphida</taxon>
        <taxon>Priapulidae</taxon>
        <taxon>Priapulus</taxon>
    </lineage>
</organism>
<gene>
    <name evidence="4" type="primary">LOC106818576</name>
</gene>
<accession>A0ABM1F2T7</accession>
<sequence>MRQAGDSAADDDDADDLRTVVAALRTELHDTRAHCDRLDAEKVALASRGAPLYDAGMAEELISQRDKMATTEHAYSLLLGENASMRREISALQVEIDEMQDQFREEEAEEFRETQRELEMAAKNCRILQYKLRKAEKRNETAEADRQHFEERLRELEEKSSSTEEEQRAIRELEEELIVAKEVSVRLHDELEASEERRGRTEEDYEQLQRQLADAVQEKQRLQTHVARVSGKEAPKEEDSKEMGEGKTSPASLSATSHIPRHHRSGSPSPAKVPATIKRPQPGELERSASTESESALMRELYETVERETDLKEQMIFAENEAKALRKKLTQLEQENETLSLQVQKMAEQLKTGKPQLRQGLYKKHVPLRGQQEEEELDPTE</sequence>
<dbReference type="Proteomes" id="UP000695022">
    <property type="component" value="Unplaced"/>
</dbReference>
<name>A0ABM1F2T7_PRICU</name>
<dbReference type="InterPro" id="IPR049885">
    <property type="entry name" value="MTCL1-3"/>
</dbReference>
<feature type="coiled-coil region" evidence="1">
    <location>
        <begin position="308"/>
        <end position="349"/>
    </location>
</feature>
<dbReference type="RefSeq" id="XP_014678758.1">
    <property type="nucleotide sequence ID" value="XM_014823272.1"/>
</dbReference>
<dbReference type="GeneID" id="106818576"/>
<dbReference type="PANTHER" id="PTHR15742:SF5">
    <property type="entry name" value="GIRDIN"/>
    <property type="match status" value="1"/>
</dbReference>
<keyword evidence="3" id="KW-1185">Reference proteome</keyword>
<proteinExistence type="predicted"/>
<evidence type="ECO:0000313" key="4">
    <source>
        <dbReference type="RefSeq" id="XP_014678758.1"/>
    </source>
</evidence>
<keyword evidence="1" id="KW-0175">Coiled coil</keyword>
<evidence type="ECO:0000256" key="1">
    <source>
        <dbReference type="SAM" id="Coils"/>
    </source>
</evidence>
<feature type="compositionally biased region" description="Basic and acidic residues" evidence="2">
    <location>
        <begin position="191"/>
        <end position="202"/>
    </location>
</feature>
<dbReference type="PANTHER" id="PTHR15742">
    <property type="entry name" value="GIRDIN"/>
    <property type="match status" value="1"/>
</dbReference>
<evidence type="ECO:0000256" key="2">
    <source>
        <dbReference type="SAM" id="MobiDB-lite"/>
    </source>
</evidence>
<feature type="region of interest" description="Disordered" evidence="2">
    <location>
        <begin position="191"/>
        <end position="297"/>
    </location>
</feature>
<feature type="compositionally biased region" description="Basic and acidic residues" evidence="2">
    <location>
        <begin position="230"/>
        <end position="245"/>
    </location>
</feature>
<feature type="non-terminal residue" evidence="4">
    <location>
        <position position="381"/>
    </location>
</feature>
<evidence type="ECO:0000313" key="3">
    <source>
        <dbReference type="Proteomes" id="UP000695022"/>
    </source>
</evidence>